<reference evidence="18" key="1">
    <citation type="journal article" name="BMC Genomics">
        <title>Long-read sequencing and de novo genome assembly of marine medaka (Oryzias melastigma).</title>
        <authorList>
            <person name="Liang P."/>
            <person name="Saqib H.S.A."/>
            <person name="Ni X."/>
            <person name="Shen Y."/>
        </authorList>
    </citation>
    <scope>NUCLEOTIDE SEQUENCE</scope>
    <source>
        <strain evidence="18">Bigg-433</strain>
    </source>
</reference>
<evidence type="ECO:0000256" key="5">
    <source>
        <dbReference type="ARBA" id="ARBA00022553"/>
    </source>
</evidence>
<evidence type="ECO:0000256" key="15">
    <source>
        <dbReference type="PROSITE-ProRule" id="PRU10141"/>
    </source>
</evidence>
<dbReference type="InterPro" id="IPR017441">
    <property type="entry name" value="Protein_kinase_ATP_BS"/>
</dbReference>
<feature type="region of interest" description="Disordered" evidence="16">
    <location>
        <begin position="307"/>
        <end position="331"/>
    </location>
</feature>
<dbReference type="InterPro" id="IPR000719">
    <property type="entry name" value="Prot_kinase_dom"/>
</dbReference>
<evidence type="ECO:0000256" key="2">
    <source>
        <dbReference type="ARBA" id="ARBA00008832"/>
    </source>
</evidence>
<keyword evidence="4" id="KW-0723">Serine/threonine-protein kinase</keyword>
<keyword evidence="6" id="KW-0808">Transferase</keyword>
<feature type="domain" description="Protein kinase" evidence="17">
    <location>
        <begin position="23"/>
        <end position="307"/>
    </location>
</feature>
<sequence>MSARQGFYRQELNKTVWEVPERYQNLTPVGSGAYGSVCSAYDVVLRQKVAVKKLSRPFQSLIHGRRSYRELRLLKHMKHENVIGLLDVFTPAAALEDFNELYLVTNLMGADLNNIVKFQRLSDEHVQFLIYQLLRGLKYIHSAGLIHRDLKPSNVAVNEDCELRILDFGLARQTDDEMTGYVATRWYRAPEIMLNWMHYNQNVDIWSVGCIMGELLKGKVLFPGTDYIDQLKRIMEVVGTPTPDLLKKICSEHAQKYIQSLPFMPQQDLAKIFRGANPLAVDLLKRMLVLDCDGRISASEALSHPYFSQYHDPEDEPEAPPYDQTPESKDRTLEEWKELVFEEVNSFLTPGSKTDSLQLISIMSTVNKKEELTVRGTASRTSETGQGLKQLCLPEMTGDCGCFRGVQYEEELQKRHANYDKVTGINDALLSPSTHTEDTPRRRRDRPRACRAEVIRLRLQEFLAAQKLRLRSSRAAFFSRADRRNPDRCAAYCRRGMAIAARSRSGFYRQEVNRTVWEVPERYRDLKQIGTGAYGTVCSAWDRRTAAQVAIKKLHRPFQSKLFAKRAYRELRLLKHMRHENVIGLLDVFTAEISLDRFRDFYLVMPFMGTDLGKLMKMEKLTEDRVQFLVYQILKGLKYIHSAGIVHRDLKPGNLAINPDCELKILDFGLARQADAEMTGYVVTRWYRAPEVILNWMHYTQTVDIWSAGCIMAEMLLGKPLFKGNDHLDQLREIMKITGTPSPDFVVKLQSQDAKNYIRSLPKVPKKDLHYVFSKASSNAVCVLERMLLLDPECRASASETLELPFFNEFRDIEEETEALPYDQTMDNTDLPLDQWKRHTFTEILTFRPPRDSKGTSL</sequence>
<evidence type="ECO:0000256" key="11">
    <source>
        <dbReference type="ARBA" id="ARBA00023016"/>
    </source>
</evidence>
<dbReference type="InterPro" id="IPR003527">
    <property type="entry name" value="MAP_kinase_CS"/>
</dbReference>
<dbReference type="AlphaFoldDB" id="A0A834FDF1"/>
<keyword evidence="9 15" id="KW-0067">ATP-binding</keyword>
<dbReference type="Gene3D" id="1.10.510.10">
    <property type="entry name" value="Transferase(Phosphotransferase) domain 1"/>
    <property type="match status" value="2"/>
</dbReference>
<name>A0A834FDF1_ORYME</name>
<dbReference type="EC" id="2.7.11.24" evidence="3"/>
<dbReference type="SMART" id="SM00220">
    <property type="entry name" value="S_TKc"/>
    <property type="match status" value="2"/>
</dbReference>
<dbReference type="GO" id="GO:0038066">
    <property type="term" value="P:p38MAPK cascade"/>
    <property type="evidence" value="ECO:0007669"/>
    <property type="project" value="UniProtKB-ARBA"/>
</dbReference>
<evidence type="ECO:0000256" key="3">
    <source>
        <dbReference type="ARBA" id="ARBA00012411"/>
    </source>
</evidence>
<dbReference type="FunFam" id="1.10.510.10:FF:000170">
    <property type="entry name" value="Mitogen-activated protein kinase"/>
    <property type="match status" value="1"/>
</dbReference>
<dbReference type="FunFam" id="3.30.200.20:FF:000769">
    <property type="entry name" value="Mitogen-activated protein kinase 14"/>
    <property type="match status" value="2"/>
</dbReference>
<dbReference type="PANTHER" id="PTHR24055">
    <property type="entry name" value="MITOGEN-ACTIVATED PROTEIN KINASE"/>
    <property type="match status" value="1"/>
</dbReference>
<feature type="domain" description="Protein kinase" evidence="17">
    <location>
        <begin position="523"/>
        <end position="807"/>
    </location>
</feature>
<evidence type="ECO:0000256" key="9">
    <source>
        <dbReference type="ARBA" id="ARBA00022840"/>
    </source>
</evidence>
<accession>A0A834FDF1</accession>
<feature type="binding site" evidence="15">
    <location>
        <position position="553"/>
    </location>
    <ligand>
        <name>ATP</name>
        <dbReference type="ChEBI" id="CHEBI:30616"/>
    </ligand>
</feature>
<evidence type="ECO:0000256" key="13">
    <source>
        <dbReference type="ARBA" id="ARBA00047592"/>
    </source>
</evidence>
<dbReference type="InterPro" id="IPR008352">
    <property type="entry name" value="MAPK_HOG-like"/>
</dbReference>
<dbReference type="GO" id="GO:0004707">
    <property type="term" value="F:MAP kinase activity"/>
    <property type="evidence" value="ECO:0007669"/>
    <property type="project" value="UniProtKB-EC"/>
</dbReference>
<evidence type="ECO:0000256" key="1">
    <source>
        <dbReference type="ARBA" id="ARBA00001946"/>
    </source>
</evidence>
<dbReference type="PROSITE" id="PS00107">
    <property type="entry name" value="PROTEIN_KINASE_ATP"/>
    <property type="match status" value="2"/>
</dbReference>
<keyword evidence="11" id="KW-0346">Stress response</keyword>
<evidence type="ECO:0000256" key="7">
    <source>
        <dbReference type="ARBA" id="ARBA00022741"/>
    </source>
</evidence>
<evidence type="ECO:0000256" key="6">
    <source>
        <dbReference type="ARBA" id="ARBA00022679"/>
    </source>
</evidence>
<evidence type="ECO:0000256" key="16">
    <source>
        <dbReference type="SAM" id="MobiDB-lite"/>
    </source>
</evidence>
<dbReference type="InterPro" id="IPR011009">
    <property type="entry name" value="Kinase-like_dom_sf"/>
</dbReference>
<dbReference type="PRINTS" id="PR01773">
    <property type="entry name" value="P38MAPKINASE"/>
</dbReference>
<keyword evidence="12" id="KW-0804">Transcription</keyword>
<evidence type="ECO:0000256" key="12">
    <source>
        <dbReference type="ARBA" id="ARBA00023163"/>
    </source>
</evidence>
<dbReference type="FunFam" id="1.10.510.10:FF:000063">
    <property type="entry name" value="Mitogen-activated protein kinase 14"/>
    <property type="match status" value="1"/>
</dbReference>
<dbReference type="Gene3D" id="3.30.200.20">
    <property type="entry name" value="Phosphorylase Kinase, domain 1"/>
    <property type="match status" value="2"/>
</dbReference>
<dbReference type="PROSITE" id="PS50011">
    <property type="entry name" value="PROTEIN_KINASE_DOM"/>
    <property type="match status" value="2"/>
</dbReference>
<comment type="caution">
    <text evidence="18">The sequence shown here is derived from an EMBL/GenBank/DDBJ whole genome shotgun (WGS) entry which is preliminary data.</text>
</comment>
<evidence type="ECO:0000256" key="4">
    <source>
        <dbReference type="ARBA" id="ARBA00022527"/>
    </source>
</evidence>
<dbReference type="GO" id="GO:0005524">
    <property type="term" value="F:ATP binding"/>
    <property type="evidence" value="ECO:0007669"/>
    <property type="project" value="UniProtKB-UniRule"/>
</dbReference>
<feature type="binding site" evidence="15">
    <location>
        <position position="53"/>
    </location>
    <ligand>
        <name>ATP</name>
        <dbReference type="ChEBI" id="CHEBI:30616"/>
    </ligand>
</feature>
<comment type="catalytic activity">
    <reaction evidence="13">
        <text>L-threonyl-[protein] + ATP = O-phospho-L-threonyl-[protein] + ADP + H(+)</text>
        <dbReference type="Rhea" id="RHEA:46608"/>
        <dbReference type="Rhea" id="RHEA-COMP:11060"/>
        <dbReference type="Rhea" id="RHEA-COMP:11605"/>
        <dbReference type="ChEBI" id="CHEBI:15378"/>
        <dbReference type="ChEBI" id="CHEBI:30013"/>
        <dbReference type="ChEBI" id="CHEBI:30616"/>
        <dbReference type="ChEBI" id="CHEBI:61977"/>
        <dbReference type="ChEBI" id="CHEBI:456216"/>
        <dbReference type="EC" id="2.7.11.24"/>
    </reaction>
</comment>
<evidence type="ECO:0000313" key="19">
    <source>
        <dbReference type="Proteomes" id="UP000646548"/>
    </source>
</evidence>
<dbReference type="Proteomes" id="UP000646548">
    <property type="component" value="Unassembled WGS sequence"/>
</dbReference>
<comment type="cofactor">
    <cofactor evidence="1">
        <name>Mg(2+)</name>
        <dbReference type="ChEBI" id="CHEBI:18420"/>
    </cofactor>
</comment>
<evidence type="ECO:0000256" key="10">
    <source>
        <dbReference type="ARBA" id="ARBA00023015"/>
    </source>
</evidence>
<evidence type="ECO:0000313" key="18">
    <source>
        <dbReference type="EMBL" id="KAF6726962.1"/>
    </source>
</evidence>
<keyword evidence="5" id="KW-0597">Phosphoprotein</keyword>
<comment type="similarity">
    <text evidence="2">Belongs to the protein kinase superfamily. CMGC Ser/Thr protein kinase family. MAP kinase subfamily.</text>
</comment>
<dbReference type="Pfam" id="PF00069">
    <property type="entry name" value="Pkinase"/>
    <property type="match status" value="2"/>
</dbReference>
<evidence type="ECO:0000259" key="17">
    <source>
        <dbReference type="PROSITE" id="PS50011"/>
    </source>
</evidence>
<keyword evidence="7 15" id="KW-0547">Nucleotide-binding</keyword>
<dbReference type="SUPFAM" id="SSF56112">
    <property type="entry name" value="Protein kinase-like (PK-like)"/>
    <property type="match status" value="2"/>
</dbReference>
<keyword evidence="8 18" id="KW-0418">Kinase</keyword>
<protein>
    <recommendedName>
        <fullName evidence="3">mitogen-activated protein kinase</fullName>
        <ecNumber evidence="3">2.7.11.24</ecNumber>
    </recommendedName>
</protein>
<gene>
    <name evidence="18" type="ORF">FQA47_004090</name>
</gene>
<organism evidence="18 19">
    <name type="scientific">Oryzias melastigma</name>
    <name type="common">Marine medaka</name>
    <dbReference type="NCBI Taxonomy" id="30732"/>
    <lineage>
        <taxon>Eukaryota</taxon>
        <taxon>Metazoa</taxon>
        <taxon>Chordata</taxon>
        <taxon>Craniata</taxon>
        <taxon>Vertebrata</taxon>
        <taxon>Euteleostomi</taxon>
        <taxon>Actinopterygii</taxon>
        <taxon>Neopterygii</taxon>
        <taxon>Teleostei</taxon>
        <taxon>Neoteleostei</taxon>
        <taxon>Acanthomorphata</taxon>
        <taxon>Ovalentaria</taxon>
        <taxon>Atherinomorphae</taxon>
        <taxon>Beloniformes</taxon>
        <taxon>Adrianichthyidae</taxon>
        <taxon>Oryziinae</taxon>
        <taxon>Oryzias</taxon>
    </lineage>
</organism>
<dbReference type="InterPro" id="IPR050117">
    <property type="entry name" value="MAPK"/>
</dbReference>
<proteinExistence type="inferred from homology"/>
<evidence type="ECO:0000256" key="8">
    <source>
        <dbReference type="ARBA" id="ARBA00022777"/>
    </source>
</evidence>
<dbReference type="PROSITE" id="PS01351">
    <property type="entry name" value="MAPK"/>
    <property type="match status" value="2"/>
</dbReference>
<comment type="catalytic activity">
    <reaction evidence="14">
        <text>L-seryl-[protein] + ATP = O-phospho-L-seryl-[protein] + ADP + H(+)</text>
        <dbReference type="Rhea" id="RHEA:17989"/>
        <dbReference type="Rhea" id="RHEA-COMP:9863"/>
        <dbReference type="Rhea" id="RHEA-COMP:11604"/>
        <dbReference type="ChEBI" id="CHEBI:15378"/>
        <dbReference type="ChEBI" id="CHEBI:29999"/>
        <dbReference type="ChEBI" id="CHEBI:30616"/>
        <dbReference type="ChEBI" id="CHEBI:83421"/>
        <dbReference type="ChEBI" id="CHEBI:456216"/>
        <dbReference type="EC" id="2.7.11.24"/>
    </reaction>
</comment>
<dbReference type="EMBL" id="WKFB01000316">
    <property type="protein sequence ID" value="KAF6726962.1"/>
    <property type="molecule type" value="Genomic_DNA"/>
</dbReference>
<keyword evidence="10" id="KW-0805">Transcription regulation</keyword>
<evidence type="ECO:0000256" key="14">
    <source>
        <dbReference type="ARBA" id="ARBA00048312"/>
    </source>
</evidence>